<dbReference type="InterPro" id="IPR050416">
    <property type="entry name" value="FAD-linked_Oxidoreductase"/>
</dbReference>
<dbReference type="InterPro" id="IPR016167">
    <property type="entry name" value="FAD-bd_PCMH_sub1"/>
</dbReference>
<keyword evidence="2" id="KW-0285">Flavoprotein</keyword>
<feature type="domain" description="FAD-binding PCMH-type" evidence="6">
    <location>
        <begin position="90"/>
        <end position="260"/>
    </location>
</feature>
<feature type="signal peptide" evidence="5">
    <location>
        <begin position="1"/>
        <end position="21"/>
    </location>
</feature>
<evidence type="ECO:0000259" key="6">
    <source>
        <dbReference type="PROSITE" id="PS51387"/>
    </source>
</evidence>
<dbReference type="OrthoDB" id="9996127at2759"/>
<evidence type="ECO:0000256" key="5">
    <source>
        <dbReference type="SAM" id="SignalP"/>
    </source>
</evidence>
<comment type="similarity">
    <text evidence="1">Belongs to the oxygen-dependent FAD-linked oxidoreductase family.</text>
</comment>
<dbReference type="PROSITE" id="PS51387">
    <property type="entry name" value="FAD_PCMH"/>
    <property type="match status" value="1"/>
</dbReference>
<dbReference type="Gene3D" id="3.40.462.20">
    <property type="match status" value="1"/>
</dbReference>
<proteinExistence type="inferred from homology"/>
<dbReference type="GO" id="GO:0016491">
    <property type="term" value="F:oxidoreductase activity"/>
    <property type="evidence" value="ECO:0007669"/>
    <property type="project" value="UniProtKB-KW"/>
</dbReference>
<feature type="chain" id="PRO_5040396885" evidence="5">
    <location>
        <begin position="22"/>
        <end position="530"/>
    </location>
</feature>
<dbReference type="Gene3D" id="3.30.465.10">
    <property type="match status" value="1"/>
</dbReference>
<dbReference type="InterPro" id="IPR036318">
    <property type="entry name" value="FAD-bd_PCMH-like_sf"/>
</dbReference>
<dbReference type="PANTHER" id="PTHR42973">
    <property type="entry name" value="BINDING OXIDOREDUCTASE, PUTATIVE (AFU_ORTHOLOGUE AFUA_1G17690)-RELATED"/>
    <property type="match status" value="1"/>
</dbReference>
<gene>
    <name evidence="7" type="ORF">CC78DRAFT_537093</name>
</gene>
<keyword evidence="3" id="KW-0274">FAD</keyword>
<protein>
    <submittedName>
        <fullName evidence="7">FAD-binding domain-containing protein</fullName>
    </submittedName>
</protein>
<dbReference type="GO" id="GO:0071949">
    <property type="term" value="F:FAD binding"/>
    <property type="evidence" value="ECO:0007669"/>
    <property type="project" value="InterPro"/>
</dbReference>
<dbReference type="AlphaFoldDB" id="A0A9P4JYC0"/>
<dbReference type="InterPro" id="IPR016166">
    <property type="entry name" value="FAD-bd_PCMH"/>
</dbReference>
<evidence type="ECO:0000256" key="4">
    <source>
        <dbReference type="ARBA" id="ARBA00023002"/>
    </source>
</evidence>
<evidence type="ECO:0000313" key="8">
    <source>
        <dbReference type="Proteomes" id="UP000800093"/>
    </source>
</evidence>
<dbReference type="EMBL" id="ML986709">
    <property type="protein sequence ID" value="KAF2259434.1"/>
    <property type="molecule type" value="Genomic_DNA"/>
</dbReference>
<organism evidence="7 8">
    <name type="scientific">Lojkania enalia</name>
    <dbReference type="NCBI Taxonomy" id="147567"/>
    <lineage>
        <taxon>Eukaryota</taxon>
        <taxon>Fungi</taxon>
        <taxon>Dikarya</taxon>
        <taxon>Ascomycota</taxon>
        <taxon>Pezizomycotina</taxon>
        <taxon>Dothideomycetes</taxon>
        <taxon>Pleosporomycetidae</taxon>
        <taxon>Pleosporales</taxon>
        <taxon>Pleosporales incertae sedis</taxon>
        <taxon>Lojkania</taxon>
    </lineage>
</organism>
<evidence type="ECO:0000256" key="2">
    <source>
        <dbReference type="ARBA" id="ARBA00022630"/>
    </source>
</evidence>
<keyword evidence="4" id="KW-0560">Oxidoreductase</keyword>
<dbReference type="Proteomes" id="UP000800093">
    <property type="component" value="Unassembled WGS sequence"/>
</dbReference>
<dbReference type="InterPro" id="IPR016169">
    <property type="entry name" value="FAD-bd_PCMH_sub2"/>
</dbReference>
<dbReference type="Pfam" id="PF01565">
    <property type="entry name" value="FAD_binding_4"/>
    <property type="match status" value="1"/>
</dbReference>
<accession>A0A9P4JYC0</accession>
<evidence type="ECO:0000256" key="3">
    <source>
        <dbReference type="ARBA" id="ARBA00022827"/>
    </source>
</evidence>
<reference evidence="8" key="1">
    <citation type="journal article" date="2020" name="Stud. Mycol.">
        <title>101 Dothideomycetes genomes: A test case for predicting lifestyles and emergence of pathogens.</title>
        <authorList>
            <person name="Haridas S."/>
            <person name="Albert R."/>
            <person name="Binder M."/>
            <person name="Bloem J."/>
            <person name="LaButti K."/>
            <person name="Salamov A."/>
            <person name="Andreopoulos B."/>
            <person name="Baker S."/>
            <person name="Barry K."/>
            <person name="Bills G."/>
            <person name="Bluhm B."/>
            <person name="Cannon C."/>
            <person name="Castanera R."/>
            <person name="Culley D."/>
            <person name="Daum C."/>
            <person name="Ezra D."/>
            <person name="Gonzalez J."/>
            <person name="Henrissat B."/>
            <person name="Kuo A."/>
            <person name="Liang C."/>
            <person name="Lipzen A."/>
            <person name="Lutzoni F."/>
            <person name="Magnuson J."/>
            <person name="Mondo S."/>
            <person name="Nolan M."/>
            <person name="Ohm R."/>
            <person name="Pangilinan J."/>
            <person name="Park H.-J."/>
            <person name="Ramirez L."/>
            <person name="Alfaro M."/>
            <person name="Sun H."/>
            <person name="Tritt A."/>
            <person name="Yoshinaga Y."/>
            <person name="Zwiers L.-H."/>
            <person name="Turgeon B."/>
            <person name="Goodwin S."/>
            <person name="Spatafora J."/>
            <person name="Crous P."/>
            <person name="Grigoriev I."/>
        </authorList>
    </citation>
    <scope>NUCLEOTIDE SEQUENCE [LARGE SCALE GENOMIC DNA]</scope>
    <source>
        <strain evidence="8">CBS 304.66</strain>
    </source>
</reference>
<name>A0A9P4JYC0_9PLEO</name>
<sequence>MINLAQIVAFGLVYLQRPVSAGPIPPDLSFSPRSVPFPIDPDRLPPFTRRDLTSQQVQRELGPLLSKGSSIFGPEDPRWDNATERYQTYAIPDIKVVVRPAQEDDIPKVVKYANGNSVAFMAKNRGHALTATVGNFKGIQIDMTSLTEIKYQPNMKSAWFQGGTFDHQVMKDLWDKGYVATTGSCSCVGMMGPGLGGGYGRYQGLYGLISDNLLNINLVLADGRHIKVNEKENSDLWWAMQGAGHNFGIVTSFELKIYPKKVDSWYYRNYVFKGEKLESFFTEINKFKNNGSQPGVVAADVGFYAVDKTVDEKPILIWSFTYAGPQKDAEKIFERFDHFDHLSRVEGNLPFWQIPGVQGTGLDDPLCESGHTHITTTAGLQVYNITAQRQIYDLYEKKTTDKPELGPVSRVVLEGYSFEAVKRRDPASSAFPHRNDYILTYFDIVDPQNYGLTDYARKWARETQDLWNKGQPEWRRSTPSTYLNYAFGDEPLEAMYGWEPWRLQRLKDLKAKYDRHQKFSYYNPIPPAKK</sequence>
<dbReference type="SUPFAM" id="SSF56176">
    <property type="entry name" value="FAD-binding/transporter-associated domain-like"/>
    <property type="match status" value="1"/>
</dbReference>
<evidence type="ECO:0000313" key="7">
    <source>
        <dbReference type="EMBL" id="KAF2259434.1"/>
    </source>
</evidence>
<keyword evidence="5" id="KW-0732">Signal</keyword>
<keyword evidence="8" id="KW-1185">Reference proteome</keyword>
<dbReference type="PANTHER" id="PTHR42973:SF8">
    <property type="entry name" value="FAD-BINDING PCMH-TYPE DOMAIN-CONTAINING PROTEIN"/>
    <property type="match status" value="1"/>
</dbReference>
<dbReference type="Gene3D" id="3.30.43.10">
    <property type="entry name" value="Uridine Diphospho-n-acetylenolpyruvylglucosamine Reductase, domain 2"/>
    <property type="match status" value="1"/>
</dbReference>
<comment type="caution">
    <text evidence="7">The sequence shown here is derived from an EMBL/GenBank/DDBJ whole genome shotgun (WGS) entry which is preliminary data.</text>
</comment>
<evidence type="ECO:0000256" key="1">
    <source>
        <dbReference type="ARBA" id="ARBA00005466"/>
    </source>
</evidence>
<dbReference type="InterPro" id="IPR006094">
    <property type="entry name" value="Oxid_FAD_bind_N"/>
</dbReference>